<accession>A0A0P1BCJ8</accession>
<protein>
    <submittedName>
        <fullName evidence="1">Uncharacterized protein</fullName>
    </submittedName>
</protein>
<dbReference type="Proteomes" id="UP000054845">
    <property type="component" value="Unassembled WGS sequence"/>
</dbReference>
<proteinExistence type="predicted"/>
<dbReference type="AlphaFoldDB" id="A0A0P1BCJ8"/>
<sequence>MCSTLGFRMATSFEGLAHCKQRRSSLHFAGGKWTELQGPASEAPLQLGERQTSLPGNFEPKHAALRELREGPRLRERTSRDNKWAAYVRSPTLSLAASLVKHRIVIWNMPI</sequence>
<name>A0A0P1BCJ8_9BASI</name>
<evidence type="ECO:0000313" key="2">
    <source>
        <dbReference type="Proteomes" id="UP000054845"/>
    </source>
</evidence>
<organism evidence="1 2">
    <name type="scientific">Ceraceosorus bombacis</name>
    <dbReference type="NCBI Taxonomy" id="401625"/>
    <lineage>
        <taxon>Eukaryota</taxon>
        <taxon>Fungi</taxon>
        <taxon>Dikarya</taxon>
        <taxon>Basidiomycota</taxon>
        <taxon>Ustilaginomycotina</taxon>
        <taxon>Exobasidiomycetes</taxon>
        <taxon>Ceraceosorales</taxon>
        <taxon>Ceraceosoraceae</taxon>
        <taxon>Ceraceosorus</taxon>
    </lineage>
</organism>
<reference evidence="1 2" key="1">
    <citation type="submission" date="2014-09" db="EMBL/GenBank/DDBJ databases">
        <authorList>
            <person name="Magalhaes I.L.F."/>
            <person name="Oliveira U."/>
            <person name="Santos F.R."/>
            <person name="Vidigal T.H.D.A."/>
            <person name="Brescovit A.D."/>
            <person name="Santos A.J."/>
        </authorList>
    </citation>
    <scope>NUCLEOTIDE SEQUENCE [LARGE SCALE GENOMIC DNA]</scope>
</reference>
<evidence type="ECO:0000313" key="1">
    <source>
        <dbReference type="EMBL" id="CEH13429.1"/>
    </source>
</evidence>
<dbReference type="EMBL" id="CCYA01000217">
    <property type="protein sequence ID" value="CEH13429.1"/>
    <property type="molecule type" value="Genomic_DNA"/>
</dbReference>
<keyword evidence="2" id="KW-1185">Reference proteome</keyword>